<feature type="chain" id="PRO_5011636254" evidence="9">
    <location>
        <begin position="27"/>
        <end position="342"/>
    </location>
</feature>
<evidence type="ECO:0000256" key="4">
    <source>
        <dbReference type="ARBA" id="ARBA00023277"/>
    </source>
</evidence>
<evidence type="ECO:0000256" key="9">
    <source>
        <dbReference type="SAM" id="SignalP"/>
    </source>
</evidence>
<dbReference type="Gene3D" id="2.115.10.20">
    <property type="entry name" value="Glycosyl hydrolase domain, family 43"/>
    <property type="match status" value="1"/>
</dbReference>
<evidence type="ECO:0000313" key="10">
    <source>
        <dbReference type="EMBL" id="SFP32600.1"/>
    </source>
</evidence>
<evidence type="ECO:0000256" key="1">
    <source>
        <dbReference type="ARBA" id="ARBA00009865"/>
    </source>
</evidence>
<evidence type="ECO:0000256" key="7">
    <source>
        <dbReference type="PIRSR" id="PIRSR606710-2"/>
    </source>
</evidence>
<keyword evidence="2" id="KW-0858">Xylan degradation</keyword>
<dbReference type="PANTHER" id="PTHR43772:SF2">
    <property type="entry name" value="PUTATIVE (AFU_ORTHOLOGUE AFUA_2G04480)-RELATED"/>
    <property type="match status" value="1"/>
</dbReference>
<dbReference type="EMBL" id="FOXH01000002">
    <property type="protein sequence ID" value="SFP32600.1"/>
    <property type="molecule type" value="Genomic_DNA"/>
</dbReference>
<evidence type="ECO:0000256" key="2">
    <source>
        <dbReference type="ARBA" id="ARBA00022651"/>
    </source>
</evidence>
<dbReference type="Proteomes" id="UP000199306">
    <property type="component" value="Unassembled WGS sequence"/>
</dbReference>
<keyword evidence="9" id="KW-0732">Signal</keyword>
<feature type="active site" description="Proton acceptor" evidence="6">
    <location>
        <position position="42"/>
    </location>
</feature>
<sequence length="342" mass="38933">MKLNKTLLFISLLLLLVSGVFSPASSQKLTSGNPVLKGRYADPEGIILNNEYWIFPTYSAKYEDQIYFDAFSSKDLVSWKKHPKIVDTSAIKWAKKAMWAPCIVQKGKKYFLFFSANDIQTPDRSSWNPKTDREDQIGGIGIGVADKPEGPYKDYLGKPLIGKVFNKAQPIDQFVFKDKDNQYYIIYGGWGHCNIGKLNKDFTALTSLEDGKQVKEITPKGYVEGPVMFLRNGKYYLMWSEGNWTDETYKVAYAIADTPFGPFDKKETILVADPAVATGAGHHSVINIPNTDEWYIVYHRRPIPNVDRDHREVCIDKMYFNKDGSIKNVKMTFEGVSRKTLK</sequence>
<dbReference type="InterPro" id="IPR023296">
    <property type="entry name" value="Glyco_hydro_beta-prop_sf"/>
</dbReference>
<dbReference type="RefSeq" id="WP_092013287.1">
    <property type="nucleotide sequence ID" value="NZ_FOXH01000002.1"/>
</dbReference>
<dbReference type="STRING" id="1079859.SAMN04515674_102443"/>
<feature type="signal peptide" evidence="9">
    <location>
        <begin position="1"/>
        <end position="26"/>
    </location>
</feature>
<dbReference type="SUPFAM" id="SSF75005">
    <property type="entry name" value="Arabinanase/levansucrase/invertase"/>
    <property type="match status" value="1"/>
</dbReference>
<keyword evidence="4" id="KW-0119">Carbohydrate metabolism</keyword>
<keyword evidence="5 8" id="KW-0326">Glycosidase</keyword>
<keyword evidence="3 8" id="KW-0378">Hydrolase</keyword>
<dbReference type="Pfam" id="PF04616">
    <property type="entry name" value="Glyco_hydro_43"/>
    <property type="match status" value="1"/>
</dbReference>
<evidence type="ECO:0000256" key="6">
    <source>
        <dbReference type="PIRSR" id="PIRSR606710-1"/>
    </source>
</evidence>
<dbReference type="GO" id="GO:0045493">
    <property type="term" value="P:xylan catabolic process"/>
    <property type="evidence" value="ECO:0007669"/>
    <property type="project" value="UniProtKB-KW"/>
</dbReference>
<reference evidence="10 11" key="1">
    <citation type="submission" date="2016-10" db="EMBL/GenBank/DDBJ databases">
        <authorList>
            <person name="de Groot N.N."/>
        </authorList>
    </citation>
    <scope>NUCLEOTIDE SEQUENCE [LARGE SCALE GENOMIC DNA]</scope>
    <source>
        <strain evidence="11">E92,LMG 26720,CCM 7988</strain>
    </source>
</reference>
<keyword evidence="2" id="KW-0624">Polysaccharide degradation</keyword>
<feature type="active site" description="Proton donor" evidence="6">
    <location>
        <position position="224"/>
    </location>
</feature>
<organism evidence="10 11">
    <name type="scientific">Pseudarcicella hirudinis</name>
    <dbReference type="NCBI Taxonomy" id="1079859"/>
    <lineage>
        <taxon>Bacteria</taxon>
        <taxon>Pseudomonadati</taxon>
        <taxon>Bacteroidota</taxon>
        <taxon>Cytophagia</taxon>
        <taxon>Cytophagales</taxon>
        <taxon>Flectobacillaceae</taxon>
        <taxon>Pseudarcicella</taxon>
    </lineage>
</organism>
<name>A0A1I5PFK5_9BACT</name>
<comment type="similarity">
    <text evidence="1 8">Belongs to the glycosyl hydrolase 43 family.</text>
</comment>
<protein>
    <submittedName>
        <fullName evidence="10">Glycosyl hydrolases family 43</fullName>
    </submittedName>
</protein>
<dbReference type="AlphaFoldDB" id="A0A1I5PFK5"/>
<dbReference type="CDD" id="cd18827">
    <property type="entry name" value="GH43_XlnD-like"/>
    <property type="match status" value="1"/>
</dbReference>
<feature type="site" description="Important for catalytic activity, responsible for pKa modulation of the active site Glu and correct orientation of both the proton donor and substrate" evidence="7">
    <location>
        <position position="172"/>
    </location>
</feature>
<dbReference type="GO" id="GO:0004553">
    <property type="term" value="F:hydrolase activity, hydrolyzing O-glycosyl compounds"/>
    <property type="evidence" value="ECO:0007669"/>
    <property type="project" value="InterPro"/>
</dbReference>
<dbReference type="InterPro" id="IPR052176">
    <property type="entry name" value="Glycosyl_Hydrlase_43_Enz"/>
</dbReference>
<evidence type="ECO:0000256" key="5">
    <source>
        <dbReference type="ARBA" id="ARBA00023295"/>
    </source>
</evidence>
<evidence type="ECO:0000313" key="11">
    <source>
        <dbReference type="Proteomes" id="UP000199306"/>
    </source>
</evidence>
<proteinExistence type="inferred from homology"/>
<evidence type="ECO:0000256" key="8">
    <source>
        <dbReference type="RuleBase" id="RU361187"/>
    </source>
</evidence>
<dbReference type="PANTHER" id="PTHR43772">
    <property type="entry name" value="ENDO-1,4-BETA-XYLANASE"/>
    <property type="match status" value="1"/>
</dbReference>
<accession>A0A1I5PFK5</accession>
<dbReference type="InterPro" id="IPR006710">
    <property type="entry name" value="Glyco_hydro_43"/>
</dbReference>
<keyword evidence="11" id="KW-1185">Reference proteome</keyword>
<gene>
    <name evidence="10" type="ORF">SAMN04515674_102443</name>
</gene>
<evidence type="ECO:0000256" key="3">
    <source>
        <dbReference type="ARBA" id="ARBA00022801"/>
    </source>
</evidence>
<dbReference type="OrthoDB" id="3308423at2"/>